<proteinExistence type="predicted"/>
<evidence type="ECO:0000313" key="3">
    <source>
        <dbReference type="Proteomes" id="UP000801492"/>
    </source>
</evidence>
<gene>
    <name evidence="2" type="ORF">ILUMI_25361</name>
</gene>
<dbReference type="Proteomes" id="UP000801492">
    <property type="component" value="Unassembled WGS sequence"/>
</dbReference>
<name>A0A8K0C7I4_IGNLU</name>
<dbReference type="EMBL" id="VTPC01090904">
    <property type="protein sequence ID" value="KAF2880804.1"/>
    <property type="molecule type" value="Genomic_DNA"/>
</dbReference>
<dbReference type="AlphaFoldDB" id="A0A8K0C7I4"/>
<organism evidence="2 3">
    <name type="scientific">Ignelater luminosus</name>
    <name type="common">Cucubano</name>
    <name type="synonym">Pyrophorus luminosus</name>
    <dbReference type="NCBI Taxonomy" id="2038154"/>
    <lineage>
        <taxon>Eukaryota</taxon>
        <taxon>Metazoa</taxon>
        <taxon>Ecdysozoa</taxon>
        <taxon>Arthropoda</taxon>
        <taxon>Hexapoda</taxon>
        <taxon>Insecta</taxon>
        <taxon>Pterygota</taxon>
        <taxon>Neoptera</taxon>
        <taxon>Endopterygota</taxon>
        <taxon>Coleoptera</taxon>
        <taxon>Polyphaga</taxon>
        <taxon>Elateriformia</taxon>
        <taxon>Elateroidea</taxon>
        <taxon>Elateridae</taxon>
        <taxon>Agrypninae</taxon>
        <taxon>Pyrophorini</taxon>
        <taxon>Ignelater</taxon>
    </lineage>
</organism>
<evidence type="ECO:0000313" key="2">
    <source>
        <dbReference type="EMBL" id="KAF2880804.1"/>
    </source>
</evidence>
<protein>
    <submittedName>
        <fullName evidence="2">Uncharacterized protein</fullName>
    </submittedName>
</protein>
<evidence type="ECO:0000256" key="1">
    <source>
        <dbReference type="SAM" id="MobiDB-lite"/>
    </source>
</evidence>
<reference evidence="2" key="1">
    <citation type="submission" date="2019-08" db="EMBL/GenBank/DDBJ databases">
        <title>The genome of the North American firefly Photinus pyralis.</title>
        <authorList>
            <consortium name="Photinus pyralis genome working group"/>
            <person name="Fallon T.R."/>
            <person name="Sander Lower S.E."/>
            <person name="Weng J.-K."/>
        </authorList>
    </citation>
    <scope>NUCLEOTIDE SEQUENCE</scope>
    <source>
        <strain evidence="2">TRF0915ILg1</strain>
        <tissue evidence="2">Whole body</tissue>
    </source>
</reference>
<keyword evidence="3" id="KW-1185">Reference proteome</keyword>
<sequence length="192" mass="21632">MSPHTSHTVFGPYKTFYNNCLNDWMISNPATICDSGGIIGKAFDKAFTTENIKKGFVVTGICPLDKNVFLSNFVTDKLSEETMLSISSSSSEVGIIKSPELVRPFPKAPPQKIKGRGWRRRRKTRILIDSSEKEEIETNQTKKLKAVSKGKDNIQARNTKWWKLNESTLEDESDIPLADTGNDNMKTLMEKN</sequence>
<feature type="region of interest" description="Disordered" evidence="1">
    <location>
        <begin position="173"/>
        <end position="192"/>
    </location>
</feature>
<accession>A0A8K0C7I4</accession>
<comment type="caution">
    <text evidence="2">The sequence shown here is derived from an EMBL/GenBank/DDBJ whole genome shotgun (WGS) entry which is preliminary data.</text>
</comment>